<dbReference type="Pfam" id="PF00520">
    <property type="entry name" value="Ion_trans"/>
    <property type="match status" value="1"/>
</dbReference>
<evidence type="ECO:0000256" key="3">
    <source>
        <dbReference type="ARBA" id="ARBA00022538"/>
    </source>
</evidence>
<dbReference type="RefSeq" id="WP_084200025.1">
    <property type="nucleotide sequence ID" value="NZ_BMYL01000005.1"/>
</dbReference>
<keyword evidence="6" id="KW-0851">Voltage-gated channel</keyword>
<evidence type="ECO:0000256" key="5">
    <source>
        <dbReference type="ARBA" id="ARBA00022826"/>
    </source>
</evidence>
<feature type="transmembrane region" description="Helical" evidence="12">
    <location>
        <begin position="153"/>
        <end position="174"/>
    </location>
</feature>
<dbReference type="KEGG" id="hja:BST95_13055"/>
<feature type="transmembrane region" description="Helical" evidence="12">
    <location>
        <begin position="28"/>
        <end position="46"/>
    </location>
</feature>
<dbReference type="InterPro" id="IPR028325">
    <property type="entry name" value="VG_K_chnl"/>
</dbReference>
<keyword evidence="5" id="KW-0631">Potassium channel</keyword>
<dbReference type="GO" id="GO:0008076">
    <property type="term" value="C:voltage-gated potassium channel complex"/>
    <property type="evidence" value="ECO:0007669"/>
    <property type="project" value="InterPro"/>
</dbReference>
<keyword evidence="7" id="KW-0630">Potassium</keyword>
<evidence type="ECO:0000256" key="11">
    <source>
        <dbReference type="ARBA" id="ARBA00023303"/>
    </source>
</evidence>
<dbReference type="Proteomes" id="UP000235162">
    <property type="component" value="Unassembled WGS sequence"/>
</dbReference>
<evidence type="ECO:0000259" key="13">
    <source>
        <dbReference type="Pfam" id="PF00520"/>
    </source>
</evidence>
<keyword evidence="8 12" id="KW-1133">Transmembrane helix</keyword>
<evidence type="ECO:0000256" key="6">
    <source>
        <dbReference type="ARBA" id="ARBA00022882"/>
    </source>
</evidence>
<keyword evidence="4 12" id="KW-0812">Transmembrane</keyword>
<dbReference type="PANTHER" id="PTHR11537">
    <property type="entry name" value="VOLTAGE-GATED POTASSIUM CHANNEL"/>
    <property type="match status" value="1"/>
</dbReference>
<evidence type="ECO:0000313" key="15">
    <source>
        <dbReference type="Proteomes" id="UP000235162"/>
    </source>
</evidence>
<evidence type="ECO:0000256" key="4">
    <source>
        <dbReference type="ARBA" id="ARBA00022692"/>
    </source>
</evidence>
<comment type="caution">
    <text evidence="14">The sequence shown here is derived from an EMBL/GenBank/DDBJ whole genome shotgun (WGS) entry which is preliminary data.</text>
</comment>
<keyword evidence="2" id="KW-0813">Transport</keyword>
<dbReference type="Gene3D" id="1.10.287.70">
    <property type="match status" value="1"/>
</dbReference>
<evidence type="ECO:0000256" key="7">
    <source>
        <dbReference type="ARBA" id="ARBA00022958"/>
    </source>
</evidence>
<organism evidence="14 15">
    <name type="scientific">Halioglobus japonicus</name>
    <dbReference type="NCBI Taxonomy" id="930805"/>
    <lineage>
        <taxon>Bacteria</taxon>
        <taxon>Pseudomonadati</taxon>
        <taxon>Pseudomonadota</taxon>
        <taxon>Gammaproteobacteria</taxon>
        <taxon>Cellvibrionales</taxon>
        <taxon>Halieaceae</taxon>
        <taxon>Halioglobus</taxon>
    </lineage>
</organism>
<gene>
    <name evidence="14" type="ORF">C0029_05140</name>
</gene>
<feature type="transmembrane region" description="Helical" evidence="12">
    <location>
        <begin position="99"/>
        <end position="121"/>
    </location>
</feature>
<dbReference type="SUPFAM" id="SSF81324">
    <property type="entry name" value="Voltage-gated potassium channels"/>
    <property type="match status" value="1"/>
</dbReference>
<keyword evidence="15" id="KW-1185">Reference proteome</keyword>
<feature type="domain" description="Ion transport" evidence="13">
    <location>
        <begin position="26"/>
        <end position="236"/>
    </location>
</feature>
<keyword evidence="9" id="KW-0406">Ion transport</keyword>
<evidence type="ECO:0000256" key="9">
    <source>
        <dbReference type="ARBA" id="ARBA00023065"/>
    </source>
</evidence>
<feature type="transmembrane region" description="Helical" evidence="12">
    <location>
        <begin position="212"/>
        <end position="242"/>
    </location>
</feature>
<dbReference type="EMBL" id="PKUR01000001">
    <property type="protein sequence ID" value="PLW87949.1"/>
    <property type="molecule type" value="Genomic_DNA"/>
</dbReference>
<dbReference type="AlphaFoldDB" id="A0AAP8MI99"/>
<dbReference type="GO" id="GO:0005249">
    <property type="term" value="F:voltage-gated potassium channel activity"/>
    <property type="evidence" value="ECO:0007669"/>
    <property type="project" value="InterPro"/>
</dbReference>
<evidence type="ECO:0000256" key="8">
    <source>
        <dbReference type="ARBA" id="ARBA00022989"/>
    </source>
</evidence>
<keyword evidence="10 12" id="KW-0472">Membrane</keyword>
<name>A0AAP8MI99_9GAMM</name>
<accession>A0AAP8MI99</accession>
<dbReference type="PANTHER" id="PTHR11537:SF254">
    <property type="entry name" value="POTASSIUM VOLTAGE-GATED CHANNEL PROTEIN SHAB"/>
    <property type="match status" value="1"/>
</dbReference>
<keyword evidence="3" id="KW-0633">Potassium transport</keyword>
<dbReference type="Gene3D" id="1.20.120.350">
    <property type="entry name" value="Voltage-gated potassium channels. Chain C"/>
    <property type="match status" value="1"/>
</dbReference>
<evidence type="ECO:0000256" key="10">
    <source>
        <dbReference type="ARBA" id="ARBA00023136"/>
    </source>
</evidence>
<protein>
    <submittedName>
        <fullName evidence="14">Ion transporter</fullName>
    </submittedName>
</protein>
<keyword evidence="11" id="KW-0407">Ion channel</keyword>
<dbReference type="PRINTS" id="PR00169">
    <property type="entry name" value="KCHANNEL"/>
</dbReference>
<evidence type="ECO:0000256" key="2">
    <source>
        <dbReference type="ARBA" id="ARBA00022448"/>
    </source>
</evidence>
<dbReference type="InterPro" id="IPR027359">
    <property type="entry name" value="Volt_channel_dom_sf"/>
</dbReference>
<dbReference type="InterPro" id="IPR005821">
    <property type="entry name" value="Ion_trans_dom"/>
</dbReference>
<reference evidence="14 15" key="1">
    <citation type="submission" date="2018-01" db="EMBL/GenBank/DDBJ databases">
        <title>The draft genome sequence of Halioglobus japonicus S1-36.</title>
        <authorList>
            <person name="Du Z.-J."/>
            <person name="Shi M.-J."/>
        </authorList>
    </citation>
    <scope>NUCLEOTIDE SEQUENCE [LARGE SCALE GENOMIC DNA]</scope>
    <source>
        <strain evidence="14 15">S1-36</strain>
    </source>
</reference>
<evidence type="ECO:0000256" key="1">
    <source>
        <dbReference type="ARBA" id="ARBA00004141"/>
    </source>
</evidence>
<dbReference type="GO" id="GO:0001508">
    <property type="term" value="P:action potential"/>
    <property type="evidence" value="ECO:0007669"/>
    <property type="project" value="TreeGrafter"/>
</dbReference>
<proteinExistence type="predicted"/>
<evidence type="ECO:0000256" key="12">
    <source>
        <dbReference type="SAM" id="Phobius"/>
    </source>
</evidence>
<comment type="subcellular location">
    <subcellularLocation>
        <location evidence="1">Membrane</location>
        <topology evidence="1">Multi-pass membrane protein</topology>
    </subcellularLocation>
</comment>
<sequence>MAVREQTARQKQVYDVIFGTETPAGKTFDIVLIALILASVAVVLLDSIPEYHADYGHLFLRAEWGFTLFFTIEYILRLWCSPNRSAYARSVYGIVDLLAVAPTYLSLILPQAAPLLIIRLLRILRIFRVLRLLSLLREANELAAALRRSARKVFVFFTLMIILATIFGCLMYVIEGSEHGFHSIPHSIYWAIVTITTVGYGDVVPLTSAGRFIASIGMLIGYAVIAVPTGIVTAELTLAQALKNERITRRSRNCSTCASVETDPHAHYCRNCGSELPAPGHKPDN</sequence>
<evidence type="ECO:0000313" key="14">
    <source>
        <dbReference type="EMBL" id="PLW87949.1"/>
    </source>
</evidence>